<organism evidence="1 2">
    <name type="scientific">Halorientalis pallida</name>
    <dbReference type="NCBI Taxonomy" id="2479928"/>
    <lineage>
        <taxon>Archaea</taxon>
        <taxon>Methanobacteriati</taxon>
        <taxon>Methanobacteriota</taxon>
        <taxon>Stenosarchaea group</taxon>
        <taxon>Halobacteria</taxon>
        <taxon>Halobacteriales</taxon>
        <taxon>Haloarculaceae</taxon>
        <taxon>Halorientalis</taxon>
    </lineage>
</organism>
<name>A0A498KYW3_9EURY</name>
<accession>A0A498KYW3</accession>
<evidence type="ECO:0000313" key="2">
    <source>
        <dbReference type="Proteomes" id="UP000289691"/>
    </source>
</evidence>
<dbReference type="Proteomes" id="UP000289691">
    <property type="component" value="Unassembled WGS sequence"/>
</dbReference>
<evidence type="ECO:0000313" key="1">
    <source>
        <dbReference type="EMBL" id="RXK51240.1"/>
    </source>
</evidence>
<sequence length="77" mass="8267">MVTVPERFSVAETFRTGPVRSTGSPGPLFEGFVRNAVQQGRIPAESFYRLAAGESVPDRPAGHALLVDPDRRGTVGQ</sequence>
<dbReference type="AlphaFoldDB" id="A0A498KYW3"/>
<dbReference type="RefSeq" id="WP_129067106.1">
    <property type="nucleotide sequence ID" value="NZ_RDFA01000001.1"/>
</dbReference>
<protein>
    <submittedName>
        <fullName evidence="1">Uncharacterized protein</fullName>
    </submittedName>
</protein>
<dbReference type="EMBL" id="RDFA01000001">
    <property type="protein sequence ID" value="RXK51240.1"/>
    <property type="molecule type" value="Genomic_DNA"/>
</dbReference>
<proteinExistence type="predicted"/>
<reference evidence="1 2" key="1">
    <citation type="submission" date="2019-01" db="EMBL/GenBank/DDBJ databases">
        <title>Halorientalis sp. F13-25 a new haloarchaeum isolated from hypersaline water.</title>
        <authorList>
            <person name="Ana D.-V."/>
            <person name="Cristina S.-P."/>
            <person name="Antonio V."/>
        </authorList>
    </citation>
    <scope>NUCLEOTIDE SEQUENCE [LARGE SCALE GENOMIC DNA]</scope>
    <source>
        <strain evidence="1 2">F13-25</strain>
    </source>
</reference>
<gene>
    <name evidence="1" type="ORF">EAF64_00935</name>
</gene>
<keyword evidence="2" id="KW-1185">Reference proteome</keyword>
<comment type="caution">
    <text evidence="1">The sequence shown here is derived from an EMBL/GenBank/DDBJ whole genome shotgun (WGS) entry which is preliminary data.</text>
</comment>